<feature type="domain" description="Protein kinase" evidence="1">
    <location>
        <begin position="29"/>
        <end position="294"/>
    </location>
</feature>
<dbReference type="InterPro" id="IPR001245">
    <property type="entry name" value="Ser-Thr/Tyr_kinase_cat_dom"/>
</dbReference>
<gene>
    <name evidence="2" type="ORF">RDB_LOCUS183532</name>
</gene>
<dbReference type="PANTHER" id="PTHR44329:SF214">
    <property type="entry name" value="PROTEIN KINASE DOMAIN-CONTAINING PROTEIN"/>
    <property type="match status" value="1"/>
</dbReference>
<dbReference type="PROSITE" id="PS50011">
    <property type="entry name" value="PROTEIN_KINASE_DOM"/>
    <property type="match status" value="1"/>
</dbReference>
<organism evidence="2 3">
    <name type="scientific">Rhizoctonia solani</name>
    <dbReference type="NCBI Taxonomy" id="456999"/>
    <lineage>
        <taxon>Eukaryota</taxon>
        <taxon>Fungi</taxon>
        <taxon>Dikarya</taxon>
        <taxon>Basidiomycota</taxon>
        <taxon>Agaricomycotina</taxon>
        <taxon>Agaricomycetes</taxon>
        <taxon>Cantharellales</taxon>
        <taxon>Ceratobasidiaceae</taxon>
        <taxon>Rhizoctonia</taxon>
    </lineage>
</organism>
<protein>
    <recommendedName>
        <fullName evidence="1">Protein kinase domain-containing protein</fullName>
    </recommendedName>
</protein>
<evidence type="ECO:0000313" key="2">
    <source>
        <dbReference type="EMBL" id="CAE6537319.1"/>
    </source>
</evidence>
<dbReference type="GO" id="GO:0004674">
    <property type="term" value="F:protein serine/threonine kinase activity"/>
    <property type="evidence" value="ECO:0007669"/>
    <property type="project" value="TreeGrafter"/>
</dbReference>
<reference evidence="2" key="1">
    <citation type="submission" date="2021-01" db="EMBL/GenBank/DDBJ databases">
        <authorList>
            <person name="Kaushik A."/>
        </authorList>
    </citation>
    <scope>NUCLEOTIDE SEQUENCE</scope>
    <source>
        <strain evidence="2">AG6-10EEA</strain>
    </source>
</reference>
<dbReference type="GO" id="GO:0005524">
    <property type="term" value="F:ATP binding"/>
    <property type="evidence" value="ECO:0007669"/>
    <property type="project" value="InterPro"/>
</dbReference>
<name>A0A8H3DM27_9AGAM</name>
<dbReference type="Proteomes" id="UP000663853">
    <property type="component" value="Unassembled WGS sequence"/>
</dbReference>
<sequence>MMESESEQIFDIFQSHGVPNLTPDIDFSTVGKHAVAAGGLSDVYHARLLDGSVVAVKSLRISFCDSEDLQTLKHIAHELYIWSRCKHRNILELNGTAHVRGRIALISPWMENGSVPDFVLNHPGAPRYDMCAQLVAAVSYLHDVGVVHGNIRGANVLVTADLTIKLGSLGGVANSGGLIDLPCPADSEFLSIRWAAPEFMTGVAGRPTFYTDVYALGMTILEIFSGSIPYRDVHLSFALLNRIMNGTPPNRPEELAKDDTRADVLWPLLLKCWSYDPSKRPAASDVLEVMNVLLATG</sequence>
<dbReference type="Pfam" id="PF07714">
    <property type="entry name" value="PK_Tyr_Ser-Thr"/>
    <property type="match status" value="1"/>
</dbReference>
<accession>A0A8H3DM27</accession>
<dbReference type="PANTHER" id="PTHR44329">
    <property type="entry name" value="SERINE/THREONINE-PROTEIN KINASE TNNI3K-RELATED"/>
    <property type="match status" value="1"/>
</dbReference>
<dbReference type="InterPro" id="IPR051681">
    <property type="entry name" value="Ser/Thr_Kinases-Pseudokinases"/>
</dbReference>
<comment type="caution">
    <text evidence="2">The sequence shown here is derived from an EMBL/GenBank/DDBJ whole genome shotgun (WGS) entry which is preliminary data.</text>
</comment>
<proteinExistence type="predicted"/>
<dbReference type="SUPFAM" id="SSF56112">
    <property type="entry name" value="Protein kinase-like (PK-like)"/>
    <property type="match status" value="1"/>
</dbReference>
<dbReference type="InterPro" id="IPR011009">
    <property type="entry name" value="Kinase-like_dom_sf"/>
</dbReference>
<dbReference type="EMBL" id="CAJMXA010004216">
    <property type="protein sequence ID" value="CAE6537319.1"/>
    <property type="molecule type" value="Genomic_DNA"/>
</dbReference>
<dbReference type="InterPro" id="IPR000719">
    <property type="entry name" value="Prot_kinase_dom"/>
</dbReference>
<dbReference type="Gene3D" id="1.10.510.10">
    <property type="entry name" value="Transferase(Phosphotransferase) domain 1"/>
    <property type="match status" value="1"/>
</dbReference>
<dbReference type="AlphaFoldDB" id="A0A8H3DM27"/>
<evidence type="ECO:0000259" key="1">
    <source>
        <dbReference type="PROSITE" id="PS50011"/>
    </source>
</evidence>
<evidence type="ECO:0000313" key="3">
    <source>
        <dbReference type="Proteomes" id="UP000663853"/>
    </source>
</evidence>